<gene>
    <name evidence="1" type="ORF">CPELLU_LOCUS3973</name>
</gene>
<keyword evidence="2" id="KW-1185">Reference proteome</keyword>
<organism evidence="1 2">
    <name type="scientific">Cetraspora pellucida</name>
    <dbReference type="NCBI Taxonomy" id="1433469"/>
    <lineage>
        <taxon>Eukaryota</taxon>
        <taxon>Fungi</taxon>
        <taxon>Fungi incertae sedis</taxon>
        <taxon>Mucoromycota</taxon>
        <taxon>Glomeromycotina</taxon>
        <taxon>Glomeromycetes</taxon>
        <taxon>Diversisporales</taxon>
        <taxon>Gigasporaceae</taxon>
        <taxon>Cetraspora</taxon>
    </lineage>
</organism>
<protein>
    <submittedName>
        <fullName evidence="1">15649_t:CDS:1</fullName>
    </submittedName>
</protein>
<evidence type="ECO:0000313" key="2">
    <source>
        <dbReference type="Proteomes" id="UP000789759"/>
    </source>
</evidence>
<dbReference type="AlphaFoldDB" id="A0A9N9AMN7"/>
<comment type="caution">
    <text evidence="1">The sequence shown here is derived from an EMBL/GenBank/DDBJ whole genome shotgun (WGS) entry which is preliminary data.</text>
</comment>
<dbReference type="EMBL" id="CAJVQA010002017">
    <property type="protein sequence ID" value="CAG8533857.1"/>
    <property type="molecule type" value="Genomic_DNA"/>
</dbReference>
<evidence type="ECO:0000313" key="1">
    <source>
        <dbReference type="EMBL" id="CAG8533857.1"/>
    </source>
</evidence>
<dbReference type="Proteomes" id="UP000789759">
    <property type="component" value="Unassembled WGS sequence"/>
</dbReference>
<reference evidence="1" key="1">
    <citation type="submission" date="2021-06" db="EMBL/GenBank/DDBJ databases">
        <authorList>
            <person name="Kallberg Y."/>
            <person name="Tangrot J."/>
            <person name="Rosling A."/>
        </authorList>
    </citation>
    <scope>NUCLEOTIDE SEQUENCE</scope>
    <source>
        <strain evidence="1">FL966</strain>
    </source>
</reference>
<accession>A0A9N9AMN7</accession>
<proteinExistence type="predicted"/>
<name>A0A9N9AMN7_9GLOM</name>
<sequence>MADNMQDFLLFLEYLREDDDVERRLEGQKIVWDYLHKHLEIELSIRDVSKEIWNQLKSENVRNIILLEIPKIEKELQEVELMIMKIRFYDIFSFEESLRRKYQTNRDIKASFSIFSNAMQLMACYLISQNSEEDVNILFNKQTITKFSSSFPWVHWNLHLSAKEEWIRQYHLSIQNVKILKNWIKSLKSLEDERVTVYCDDKLCQYENNMTDESQRFVAWEREITLDQLRHLFFEEDEEEFLPNKLIPTLSTTSYSYPNTKRFSTFINTQNILKNFKSNSIKSNDNVIIPDLAKISSSLVIPDLTKISSNLVIPDLVDKDSNENNVKEI</sequence>